<dbReference type="Pfam" id="PF07963">
    <property type="entry name" value="N_methyl"/>
    <property type="match status" value="1"/>
</dbReference>
<name>A0A2U1CTW1_9GAMM</name>
<dbReference type="InterPro" id="IPR045584">
    <property type="entry name" value="Pilin-like"/>
</dbReference>
<gene>
    <name evidence="7" type="ORF">C8D92_10969</name>
</gene>
<evidence type="ECO:0000256" key="1">
    <source>
        <dbReference type="ARBA" id="ARBA00004167"/>
    </source>
</evidence>
<dbReference type="RefSeq" id="WP_116919643.1">
    <property type="nucleotide sequence ID" value="NZ_QEKQ01000009.1"/>
</dbReference>
<dbReference type="OrthoDB" id="6118991at2"/>
<dbReference type="PANTHER" id="PTHR30093:SF44">
    <property type="entry name" value="TYPE II SECRETION SYSTEM CORE PROTEIN G"/>
    <property type="match status" value="1"/>
</dbReference>
<accession>A0A2U1CTW1</accession>
<dbReference type="PANTHER" id="PTHR30093">
    <property type="entry name" value="GENERAL SECRETION PATHWAY PROTEIN G"/>
    <property type="match status" value="1"/>
</dbReference>
<dbReference type="GO" id="GO:0016020">
    <property type="term" value="C:membrane"/>
    <property type="evidence" value="ECO:0007669"/>
    <property type="project" value="UniProtKB-SubCell"/>
</dbReference>
<evidence type="ECO:0000313" key="8">
    <source>
        <dbReference type="Proteomes" id="UP000245887"/>
    </source>
</evidence>
<dbReference type="PROSITE" id="PS00409">
    <property type="entry name" value="PROKAR_NTER_METHYL"/>
    <property type="match status" value="1"/>
</dbReference>
<evidence type="ECO:0000256" key="6">
    <source>
        <dbReference type="SAM" id="Phobius"/>
    </source>
</evidence>
<dbReference type="EMBL" id="QEKQ01000009">
    <property type="protein sequence ID" value="PVY70317.1"/>
    <property type="molecule type" value="Genomic_DNA"/>
</dbReference>
<keyword evidence="3 6" id="KW-0812">Transmembrane</keyword>
<keyword evidence="2" id="KW-0488">Methylation</keyword>
<comment type="caution">
    <text evidence="7">The sequence shown here is derived from an EMBL/GenBank/DDBJ whole genome shotgun (WGS) entry which is preliminary data.</text>
</comment>
<dbReference type="AlphaFoldDB" id="A0A2U1CTW1"/>
<evidence type="ECO:0000313" key="7">
    <source>
        <dbReference type="EMBL" id="PVY70317.1"/>
    </source>
</evidence>
<evidence type="ECO:0000256" key="4">
    <source>
        <dbReference type="ARBA" id="ARBA00022989"/>
    </source>
</evidence>
<keyword evidence="5 6" id="KW-0472">Membrane</keyword>
<keyword evidence="4 6" id="KW-1133">Transmembrane helix</keyword>
<dbReference type="InterPro" id="IPR012902">
    <property type="entry name" value="N_methyl_site"/>
</dbReference>
<reference evidence="7 8" key="1">
    <citation type="submission" date="2018-04" db="EMBL/GenBank/DDBJ databases">
        <title>Genomic Encyclopedia of Type Strains, Phase IV (KMG-IV): sequencing the most valuable type-strain genomes for metagenomic binning, comparative biology and taxonomic classification.</title>
        <authorList>
            <person name="Goeker M."/>
        </authorList>
    </citation>
    <scope>NUCLEOTIDE SEQUENCE [LARGE SCALE GENOMIC DNA]</scope>
    <source>
        <strain evidence="7 8">DSM 28688</strain>
    </source>
</reference>
<dbReference type="NCBIfam" id="TIGR02532">
    <property type="entry name" value="IV_pilin_GFxxxE"/>
    <property type="match status" value="1"/>
</dbReference>
<dbReference type="SUPFAM" id="SSF54523">
    <property type="entry name" value="Pili subunits"/>
    <property type="match status" value="1"/>
</dbReference>
<organism evidence="7 8">
    <name type="scientific">Tamilnaduibacter salinus</name>
    <dbReference type="NCBI Taxonomy" id="1484056"/>
    <lineage>
        <taxon>Bacteria</taxon>
        <taxon>Pseudomonadati</taxon>
        <taxon>Pseudomonadota</taxon>
        <taxon>Gammaproteobacteria</taxon>
        <taxon>Pseudomonadales</taxon>
        <taxon>Marinobacteraceae</taxon>
        <taxon>Tamilnaduibacter</taxon>
    </lineage>
</organism>
<sequence>MRQRGFTLIELVVVIAILGIIAAFALPRFASLSQQAHDNNIRATAGAYSSAVALVRSQFIANGDGDQTDVTGFGNDDIEVSGEGWPTATNGATNTTASPTRCVQLWNALMQSNAPGVGTATGAGIEYVAAAPGGDCQYTYQPDGNSSTITYDLDTGEVTTAINS</sequence>
<comment type="subcellular location">
    <subcellularLocation>
        <location evidence="1">Membrane</location>
        <topology evidence="1">Single-pass membrane protein</topology>
    </subcellularLocation>
</comment>
<feature type="transmembrane region" description="Helical" evidence="6">
    <location>
        <begin position="6"/>
        <end position="26"/>
    </location>
</feature>
<evidence type="ECO:0000256" key="3">
    <source>
        <dbReference type="ARBA" id="ARBA00022692"/>
    </source>
</evidence>
<protein>
    <submittedName>
        <fullName evidence="7">Prepilin-type N-terminal cleavage/methylation domain-containing protein</fullName>
    </submittedName>
</protein>
<evidence type="ECO:0000256" key="2">
    <source>
        <dbReference type="ARBA" id="ARBA00022481"/>
    </source>
</evidence>
<evidence type="ECO:0000256" key="5">
    <source>
        <dbReference type="ARBA" id="ARBA00023136"/>
    </source>
</evidence>
<dbReference type="Proteomes" id="UP000245887">
    <property type="component" value="Unassembled WGS sequence"/>
</dbReference>
<proteinExistence type="predicted"/>
<dbReference type="Gene3D" id="3.30.700.10">
    <property type="entry name" value="Glycoprotein, Type 4 Pilin"/>
    <property type="match status" value="1"/>
</dbReference>